<reference evidence="3" key="2">
    <citation type="submission" date="2015-01" db="EMBL/GenBank/DDBJ databases">
        <title>Evolutionary Origins and Diversification of the Mycorrhizal Mutualists.</title>
        <authorList>
            <consortium name="DOE Joint Genome Institute"/>
            <consortium name="Mycorrhizal Genomics Consortium"/>
            <person name="Kohler A."/>
            <person name="Kuo A."/>
            <person name="Nagy L.G."/>
            <person name="Floudas D."/>
            <person name="Copeland A."/>
            <person name="Barry K.W."/>
            <person name="Cichocki N."/>
            <person name="Veneault-Fourrey C."/>
            <person name="LaButti K."/>
            <person name="Lindquist E.A."/>
            <person name="Lipzen A."/>
            <person name="Lundell T."/>
            <person name="Morin E."/>
            <person name="Murat C."/>
            <person name="Riley R."/>
            <person name="Ohm R."/>
            <person name="Sun H."/>
            <person name="Tunlid A."/>
            <person name="Henrissat B."/>
            <person name="Grigoriev I.V."/>
            <person name="Hibbett D.S."/>
            <person name="Martin F."/>
        </authorList>
    </citation>
    <scope>NUCLEOTIDE SEQUENCE [LARGE SCALE GENOMIC DNA]</scope>
    <source>
        <strain evidence="3">Foug A</strain>
    </source>
</reference>
<dbReference type="SUPFAM" id="SSF52540">
    <property type="entry name" value="P-loop containing nucleoside triphosphate hydrolases"/>
    <property type="match status" value="1"/>
</dbReference>
<dbReference type="GO" id="GO:0005525">
    <property type="term" value="F:GTP binding"/>
    <property type="evidence" value="ECO:0007669"/>
    <property type="project" value="InterPro"/>
</dbReference>
<dbReference type="InterPro" id="IPR006073">
    <property type="entry name" value="GTP-bd"/>
</dbReference>
<dbReference type="AlphaFoldDB" id="A0A0C3ENB0"/>
<dbReference type="Proteomes" id="UP000053989">
    <property type="component" value="Unassembled WGS sequence"/>
</dbReference>
<protein>
    <recommendedName>
        <fullName evidence="1">G domain-containing protein</fullName>
    </recommendedName>
</protein>
<dbReference type="HOGENOM" id="CLU_023805_1_1_1"/>
<gene>
    <name evidence="2" type="ORF">SCLCIDRAFT_103411</name>
</gene>
<feature type="domain" description="G" evidence="1">
    <location>
        <begin position="21"/>
        <end position="159"/>
    </location>
</feature>
<dbReference type="InterPro" id="IPR027417">
    <property type="entry name" value="P-loop_NTPase"/>
</dbReference>
<reference evidence="2 3" key="1">
    <citation type="submission" date="2014-04" db="EMBL/GenBank/DDBJ databases">
        <authorList>
            <consortium name="DOE Joint Genome Institute"/>
            <person name="Kuo A."/>
            <person name="Kohler A."/>
            <person name="Nagy L.G."/>
            <person name="Floudas D."/>
            <person name="Copeland A."/>
            <person name="Barry K.W."/>
            <person name="Cichocki N."/>
            <person name="Veneault-Fourrey C."/>
            <person name="LaButti K."/>
            <person name="Lindquist E.A."/>
            <person name="Lipzen A."/>
            <person name="Lundell T."/>
            <person name="Morin E."/>
            <person name="Murat C."/>
            <person name="Sun H."/>
            <person name="Tunlid A."/>
            <person name="Henrissat B."/>
            <person name="Grigoriev I.V."/>
            <person name="Hibbett D.S."/>
            <person name="Martin F."/>
            <person name="Nordberg H.P."/>
            <person name="Cantor M.N."/>
            <person name="Hua S.X."/>
        </authorList>
    </citation>
    <scope>NUCLEOTIDE SEQUENCE [LARGE SCALE GENOMIC DNA]</scope>
    <source>
        <strain evidence="2 3">Foug A</strain>
    </source>
</reference>
<evidence type="ECO:0000313" key="2">
    <source>
        <dbReference type="EMBL" id="KIM69341.1"/>
    </source>
</evidence>
<dbReference type="OrthoDB" id="59699at2759"/>
<dbReference type="EMBL" id="KN822006">
    <property type="protein sequence ID" value="KIM69341.1"/>
    <property type="molecule type" value="Genomic_DNA"/>
</dbReference>
<dbReference type="Gene3D" id="3.40.50.300">
    <property type="entry name" value="P-loop containing nucleotide triphosphate hydrolases"/>
    <property type="match status" value="1"/>
</dbReference>
<accession>A0A0C3ENB0</accession>
<evidence type="ECO:0000259" key="1">
    <source>
        <dbReference type="Pfam" id="PF01926"/>
    </source>
</evidence>
<dbReference type="Pfam" id="PF01926">
    <property type="entry name" value="MMR_HSR1"/>
    <property type="match status" value="1"/>
</dbReference>
<organism evidence="2 3">
    <name type="scientific">Scleroderma citrinum Foug A</name>
    <dbReference type="NCBI Taxonomy" id="1036808"/>
    <lineage>
        <taxon>Eukaryota</taxon>
        <taxon>Fungi</taxon>
        <taxon>Dikarya</taxon>
        <taxon>Basidiomycota</taxon>
        <taxon>Agaricomycotina</taxon>
        <taxon>Agaricomycetes</taxon>
        <taxon>Agaricomycetidae</taxon>
        <taxon>Boletales</taxon>
        <taxon>Sclerodermatineae</taxon>
        <taxon>Sclerodermataceae</taxon>
        <taxon>Scleroderma</taxon>
    </lineage>
</organism>
<proteinExistence type="predicted"/>
<evidence type="ECO:0000313" key="3">
    <source>
        <dbReference type="Proteomes" id="UP000053989"/>
    </source>
</evidence>
<dbReference type="InParanoid" id="A0A0C3ENB0"/>
<dbReference type="STRING" id="1036808.A0A0C3ENB0"/>
<sequence>MADIVDPVEVKKHFDRIGRFRILVLGRSNAGKTTLLQRVCNTTELPEIFNAEGEKVKYLITNSIQRGYHNIEDELIFRSNPGFIFHDSRGFETGSVKELNLMKDFVAERAGTLKLEKRIHAIWFCISLADYERPILAAEEKFFNQCNTRNVPVIAVLTKADTLKLPALNQLMREEGLTMREAKPRVVEFAAEMLRKLRARIESQLSGCKYPPKAYLTMASMNQEGADCVSVLKCTTDALDDVELQKLVISTQQANMVLNIEYSVKQ</sequence>
<name>A0A0C3ENB0_9AGAM</name>
<keyword evidence="3" id="KW-1185">Reference proteome</keyword>